<proteinExistence type="predicted"/>
<comment type="caution">
    <text evidence="1">The sequence shown here is derived from an EMBL/GenBank/DDBJ whole genome shotgun (WGS) entry which is preliminary data.</text>
</comment>
<dbReference type="Proteomes" id="UP001055072">
    <property type="component" value="Unassembled WGS sequence"/>
</dbReference>
<sequence length="58" mass="6676">MRLLKPSKRALLQVDADKLKISCEVSASNFMLAPAHPSLHLRITYRFAHHYHIPHSMP</sequence>
<evidence type="ECO:0000313" key="2">
    <source>
        <dbReference type="Proteomes" id="UP001055072"/>
    </source>
</evidence>
<dbReference type="EMBL" id="MU274972">
    <property type="protein sequence ID" value="KAI0083333.1"/>
    <property type="molecule type" value="Genomic_DNA"/>
</dbReference>
<name>A0ACB8TMW9_9APHY</name>
<accession>A0ACB8TMW9</accession>
<reference evidence="1" key="1">
    <citation type="journal article" date="2021" name="Environ. Microbiol.">
        <title>Gene family expansions and transcriptome signatures uncover fungal adaptations to wood decay.</title>
        <authorList>
            <person name="Hage H."/>
            <person name="Miyauchi S."/>
            <person name="Viragh M."/>
            <person name="Drula E."/>
            <person name="Min B."/>
            <person name="Chaduli D."/>
            <person name="Navarro D."/>
            <person name="Favel A."/>
            <person name="Norest M."/>
            <person name="Lesage-Meessen L."/>
            <person name="Balint B."/>
            <person name="Merenyi Z."/>
            <person name="de Eugenio L."/>
            <person name="Morin E."/>
            <person name="Martinez A.T."/>
            <person name="Baldrian P."/>
            <person name="Stursova M."/>
            <person name="Martinez M.J."/>
            <person name="Novotny C."/>
            <person name="Magnuson J.K."/>
            <person name="Spatafora J.W."/>
            <person name="Maurice S."/>
            <person name="Pangilinan J."/>
            <person name="Andreopoulos W."/>
            <person name="LaButti K."/>
            <person name="Hundley H."/>
            <person name="Na H."/>
            <person name="Kuo A."/>
            <person name="Barry K."/>
            <person name="Lipzen A."/>
            <person name="Henrissat B."/>
            <person name="Riley R."/>
            <person name="Ahrendt S."/>
            <person name="Nagy L.G."/>
            <person name="Grigoriev I.V."/>
            <person name="Martin F."/>
            <person name="Rosso M.N."/>
        </authorList>
    </citation>
    <scope>NUCLEOTIDE SEQUENCE</scope>
    <source>
        <strain evidence="1">CBS 384.51</strain>
    </source>
</reference>
<evidence type="ECO:0000313" key="1">
    <source>
        <dbReference type="EMBL" id="KAI0083333.1"/>
    </source>
</evidence>
<gene>
    <name evidence="1" type="ORF">BDY19DRAFT_979153</name>
</gene>
<organism evidence="1 2">
    <name type="scientific">Irpex rosettiformis</name>
    <dbReference type="NCBI Taxonomy" id="378272"/>
    <lineage>
        <taxon>Eukaryota</taxon>
        <taxon>Fungi</taxon>
        <taxon>Dikarya</taxon>
        <taxon>Basidiomycota</taxon>
        <taxon>Agaricomycotina</taxon>
        <taxon>Agaricomycetes</taxon>
        <taxon>Polyporales</taxon>
        <taxon>Irpicaceae</taxon>
        <taxon>Irpex</taxon>
    </lineage>
</organism>
<keyword evidence="2" id="KW-1185">Reference proteome</keyword>
<protein>
    <submittedName>
        <fullName evidence="1">Uncharacterized protein</fullName>
    </submittedName>
</protein>